<evidence type="ECO:0000256" key="2">
    <source>
        <dbReference type="ARBA" id="ARBA00006577"/>
    </source>
</evidence>
<dbReference type="InterPro" id="IPR046357">
    <property type="entry name" value="PPIase_dom_sf"/>
</dbReference>
<reference evidence="6 7" key="1">
    <citation type="journal article" date="2014" name="Nature">
        <title>The genome of the recently domesticated crop plant sugar beet (Beta vulgaris).</title>
        <authorList>
            <person name="Dohm J.C."/>
            <person name="Minoche A.E."/>
            <person name="Holtgrawe D."/>
            <person name="Capella-Gutierrez S."/>
            <person name="Zakrzewski F."/>
            <person name="Tafer H."/>
            <person name="Rupp O."/>
            <person name="Sorensen T.R."/>
            <person name="Stracke R."/>
            <person name="Reinhardt R."/>
            <person name="Goesmann A."/>
            <person name="Kraft T."/>
            <person name="Schulz B."/>
            <person name="Stadler P.F."/>
            <person name="Schmidt T."/>
            <person name="Gabaldon T."/>
            <person name="Lehrach H."/>
            <person name="Weisshaar B."/>
            <person name="Himmelbauer H."/>
        </authorList>
    </citation>
    <scope>NUCLEOTIDE SEQUENCE [LARGE SCALE GENOMIC DNA]</scope>
    <source>
        <tissue evidence="6">Taproot</tissue>
    </source>
</reference>
<evidence type="ECO:0000313" key="7">
    <source>
        <dbReference type="Proteomes" id="UP000035740"/>
    </source>
</evidence>
<dbReference type="PANTHER" id="PTHR47861">
    <property type="entry name" value="FKBP-TYPE PEPTIDYL-PROLYL CIS-TRANS ISOMERASE SLYD"/>
    <property type="match status" value="1"/>
</dbReference>
<accession>A0A0J8BGT4</accession>
<evidence type="ECO:0000256" key="1">
    <source>
        <dbReference type="ARBA" id="ARBA00000971"/>
    </source>
</evidence>
<keyword evidence="5" id="KW-0413">Isomerase</keyword>
<proteinExistence type="inferred from homology"/>
<organism evidence="6 7">
    <name type="scientific">Beta vulgaris subsp. vulgaris</name>
    <name type="common">Beet</name>
    <dbReference type="NCBI Taxonomy" id="3555"/>
    <lineage>
        <taxon>Eukaryota</taxon>
        <taxon>Viridiplantae</taxon>
        <taxon>Streptophyta</taxon>
        <taxon>Embryophyta</taxon>
        <taxon>Tracheophyta</taxon>
        <taxon>Spermatophyta</taxon>
        <taxon>Magnoliopsida</taxon>
        <taxon>eudicotyledons</taxon>
        <taxon>Gunneridae</taxon>
        <taxon>Pentapetalae</taxon>
        <taxon>Caryophyllales</taxon>
        <taxon>Chenopodiaceae</taxon>
        <taxon>Betoideae</taxon>
        <taxon>Beta</taxon>
    </lineage>
</organism>
<dbReference type="AlphaFoldDB" id="A0A0J8BGT4"/>
<comment type="similarity">
    <text evidence="2">Belongs to the FKBP-type PPIase family.</text>
</comment>
<dbReference type="InterPro" id="IPR048261">
    <property type="entry name" value="SlpA/SlyD-like_ins_sf"/>
</dbReference>
<dbReference type="GO" id="GO:0003755">
    <property type="term" value="F:peptidyl-prolyl cis-trans isomerase activity"/>
    <property type="evidence" value="ECO:0007669"/>
    <property type="project" value="UniProtKB-KW"/>
</dbReference>
<name>A0A0J8BGT4_BETVV</name>
<gene>
    <name evidence="6" type="ORF">BVRB_040770</name>
</gene>
<protein>
    <recommendedName>
        <fullName evidence="3">peptidylprolyl isomerase</fullName>
        <ecNumber evidence="3">5.2.1.8</ecNumber>
    </recommendedName>
</protein>
<dbReference type="SUPFAM" id="SSF54534">
    <property type="entry name" value="FKBP-like"/>
    <property type="match status" value="1"/>
</dbReference>
<keyword evidence="7" id="KW-1185">Reference proteome</keyword>
<comment type="catalytic activity">
    <reaction evidence="1">
        <text>[protein]-peptidylproline (omega=180) = [protein]-peptidylproline (omega=0)</text>
        <dbReference type="Rhea" id="RHEA:16237"/>
        <dbReference type="Rhea" id="RHEA-COMP:10747"/>
        <dbReference type="Rhea" id="RHEA-COMP:10748"/>
        <dbReference type="ChEBI" id="CHEBI:83833"/>
        <dbReference type="ChEBI" id="CHEBI:83834"/>
        <dbReference type="EC" id="5.2.1.8"/>
    </reaction>
</comment>
<dbReference type="EMBL" id="KQ117365">
    <property type="protein sequence ID" value="KMS64970.1"/>
    <property type="molecule type" value="Genomic_DNA"/>
</dbReference>
<dbReference type="Gramene" id="KMS64970">
    <property type="protein sequence ID" value="KMS64970"/>
    <property type="gene ID" value="BVRB_040770"/>
</dbReference>
<dbReference type="EC" id="5.2.1.8" evidence="3"/>
<evidence type="ECO:0000256" key="4">
    <source>
        <dbReference type="ARBA" id="ARBA00023110"/>
    </source>
</evidence>
<feature type="non-terminal residue" evidence="6">
    <location>
        <position position="1"/>
    </location>
</feature>
<dbReference type="PANTHER" id="PTHR47861:SF4">
    <property type="entry name" value="FKBP-TYPE 16 KDA PEPTIDYL-PROLYL CIS-TRANS ISOMERASE"/>
    <property type="match status" value="1"/>
</dbReference>
<dbReference type="OrthoDB" id="497812at2759"/>
<evidence type="ECO:0000313" key="6">
    <source>
        <dbReference type="EMBL" id="KMS64970.1"/>
    </source>
</evidence>
<dbReference type="Gene3D" id="2.40.10.330">
    <property type="match status" value="1"/>
</dbReference>
<sequence>VTLRYRLSCDGRELVSTMESHPSTFQLGTGELAPPLEDCLLGMVTPGQGSFDLSPTAFGAHNETLVRRLSRSEFPQDAKLEVGEAVTMAIQPGQQASGLIREVATDAVIIDLNHPLAGKSVRFEVDVIGVI</sequence>
<evidence type="ECO:0000256" key="5">
    <source>
        <dbReference type="ARBA" id="ARBA00023235"/>
    </source>
</evidence>
<dbReference type="Proteomes" id="UP000035740">
    <property type="component" value="Unassembled WGS sequence"/>
</dbReference>
<evidence type="ECO:0000256" key="3">
    <source>
        <dbReference type="ARBA" id="ARBA00013194"/>
    </source>
</evidence>
<dbReference type="Gene3D" id="3.10.50.40">
    <property type="match status" value="1"/>
</dbReference>
<keyword evidence="4" id="KW-0697">Rotamase</keyword>